<protein>
    <recommendedName>
        <fullName evidence="3">Serine aminopeptidase S33 domain-containing protein</fullName>
    </recommendedName>
</protein>
<dbReference type="KEGG" id="nhy:JQS43_10035"/>
<proteinExistence type="predicted"/>
<dbReference type="SUPFAM" id="SSF53474">
    <property type="entry name" value="alpha/beta-Hydrolases"/>
    <property type="match status" value="1"/>
</dbReference>
<evidence type="ECO:0000313" key="1">
    <source>
        <dbReference type="EMBL" id="QSB16577.1"/>
    </source>
</evidence>
<dbReference type="Proteomes" id="UP000662857">
    <property type="component" value="Chromosome"/>
</dbReference>
<gene>
    <name evidence="1" type="ORF">JQS43_10035</name>
</gene>
<dbReference type="EMBL" id="CP070499">
    <property type="protein sequence ID" value="QSB16577.1"/>
    <property type="molecule type" value="Genomic_DNA"/>
</dbReference>
<reference evidence="1" key="1">
    <citation type="submission" date="2021-02" db="EMBL/GenBank/DDBJ databases">
        <title>Natrosporangium hydrolyticum gen. nov., sp. nov, a haloalkaliphilic actinobacterium from a soda solonchak soil.</title>
        <authorList>
            <person name="Sorokin D.Y."/>
            <person name="Khijniak T.V."/>
            <person name="Zakharycheva A.P."/>
            <person name="Boueva O.V."/>
            <person name="Ariskina E.V."/>
            <person name="Hahnke R.L."/>
            <person name="Bunk B."/>
            <person name="Sproer C."/>
            <person name="Schumann P."/>
            <person name="Evtushenko L.I."/>
            <person name="Kublanov I.V."/>
        </authorList>
    </citation>
    <scope>NUCLEOTIDE SEQUENCE</scope>
    <source>
        <strain evidence="1">DSM 106523</strain>
    </source>
</reference>
<evidence type="ECO:0008006" key="3">
    <source>
        <dbReference type="Google" id="ProtNLM"/>
    </source>
</evidence>
<dbReference type="AlphaFoldDB" id="A0A895YFI7"/>
<dbReference type="InterPro" id="IPR029058">
    <property type="entry name" value="AB_hydrolase_fold"/>
</dbReference>
<dbReference type="Gene3D" id="3.40.50.1820">
    <property type="entry name" value="alpha/beta hydrolase"/>
    <property type="match status" value="1"/>
</dbReference>
<accession>A0A895YFI7</accession>
<dbReference type="RefSeq" id="WP_239678802.1">
    <property type="nucleotide sequence ID" value="NZ_CP070499.1"/>
</dbReference>
<organism evidence="1 2">
    <name type="scientific">Natronosporangium hydrolyticum</name>
    <dbReference type="NCBI Taxonomy" id="2811111"/>
    <lineage>
        <taxon>Bacteria</taxon>
        <taxon>Bacillati</taxon>
        <taxon>Actinomycetota</taxon>
        <taxon>Actinomycetes</taxon>
        <taxon>Micromonosporales</taxon>
        <taxon>Micromonosporaceae</taxon>
        <taxon>Natronosporangium</taxon>
    </lineage>
</organism>
<sequence length="329" mass="34637">MTATEFHLLHDPSRPAWDGSGDRPIRVHLWRPKPADSPPDVVLLSHGTGGAAQNLTWLATALADAGFLVAGVDHHGNTFVDQYRPQAFVCWWDRPLDLRYLLDRLSVSEEIGSVGAAGFSLGGYSVAALLGARVLPARFAAIAHGDIESPPTPEYPTLLAELRAAVTEEEQRQWLDAVGRDYTDPRVGAGFLICPSLGAVLDPGSLAAITRPTRVWLAEADEIVPASEVARCYAEPIPAASLRRATGRVGHYAFLGGGTARADATETPAAAATRSATETTTAVAPTGAVDDGVAELTAAAAATGDLGALTRRRVAADAVDFFQGTLRQD</sequence>
<evidence type="ECO:0000313" key="2">
    <source>
        <dbReference type="Proteomes" id="UP000662857"/>
    </source>
</evidence>
<keyword evidence="2" id="KW-1185">Reference proteome</keyword>
<name>A0A895YFI7_9ACTN</name>